<evidence type="ECO:0000313" key="3">
    <source>
        <dbReference type="Proteomes" id="UP000324222"/>
    </source>
</evidence>
<feature type="signal peptide" evidence="1">
    <location>
        <begin position="1"/>
        <end position="20"/>
    </location>
</feature>
<comment type="caution">
    <text evidence="2">The sequence shown here is derived from an EMBL/GenBank/DDBJ whole genome shotgun (WGS) entry which is preliminary data.</text>
</comment>
<keyword evidence="1" id="KW-0732">Signal</keyword>
<gene>
    <name evidence="2" type="ORF">E2C01_077087</name>
</gene>
<organism evidence="2 3">
    <name type="scientific">Portunus trituberculatus</name>
    <name type="common">Swimming crab</name>
    <name type="synonym">Neptunus trituberculatus</name>
    <dbReference type="NCBI Taxonomy" id="210409"/>
    <lineage>
        <taxon>Eukaryota</taxon>
        <taxon>Metazoa</taxon>
        <taxon>Ecdysozoa</taxon>
        <taxon>Arthropoda</taxon>
        <taxon>Crustacea</taxon>
        <taxon>Multicrustacea</taxon>
        <taxon>Malacostraca</taxon>
        <taxon>Eumalacostraca</taxon>
        <taxon>Eucarida</taxon>
        <taxon>Decapoda</taxon>
        <taxon>Pleocyemata</taxon>
        <taxon>Brachyura</taxon>
        <taxon>Eubrachyura</taxon>
        <taxon>Portunoidea</taxon>
        <taxon>Portunidae</taxon>
        <taxon>Portuninae</taxon>
        <taxon>Portunus</taxon>
    </lineage>
</organism>
<dbReference type="AlphaFoldDB" id="A0A5B7IKG9"/>
<protein>
    <submittedName>
        <fullName evidence="2">Uncharacterized protein</fullName>
    </submittedName>
</protein>
<dbReference type="EMBL" id="VSRR010059735">
    <property type="protein sequence ID" value="MPC82419.1"/>
    <property type="molecule type" value="Genomic_DNA"/>
</dbReference>
<reference evidence="2 3" key="1">
    <citation type="submission" date="2019-05" db="EMBL/GenBank/DDBJ databases">
        <title>Another draft genome of Portunus trituberculatus and its Hox gene families provides insights of decapod evolution.</title>
        <authorList>
            <person name="Jeong J.-H."/>
            <person name="Song I."/>
            <person name="Kim S."/>
            <person name="Choi T."/>
            <person name="Kim D."/>
            <person name="Ryu S."/>
            <person name="Kim W."/>
        </authorList>
    </citation>
    <scope>NUCLEOTIDE SEQUENCE [LARGE SCALE GENOMIC DNA]</scope>
    <source>
        <tissue evidence="2">Muscle</tissue>
    </source>
</reference>
<sequence length="54" mass="5591">MTVASLGFAIVHCLHVPIVAYEGHTAAFQGQRCLSMGKSGLPITAALLGLHSTL</sequence>
<evidence type="ECO:0000256" key="1">
    <source>
        <dbReference type="SAM" id="SignalP"/>
    </source>
</evidence>
<dbReference type="Proteomes" id="UP000324222">
    <property type="component" value="Unassembled WGS sequence"/>
</dbReference>
<proteinExistence type="predicted"/>
<keyword evidence="3" id="KW-1185">Reference proteome</keyword>
<accession>A0A5B7IKG9</accession>
<feature type="chain" id="PRO_5022780367" evidence="1">
    <location>
        <begin position="21"/>
        <end position="54"/>
    </location>
</feature>
<name>A0A5B7IKG9_PORTR</name>
<evidence type="ECO:0000313" key="2">
    <source>
        <dbReference type="EMBL" id="MPC82419.1"/>
    </source>
</evidence>